<dbReference type="InterPro" id="IPR001853">
    <property type="entry name" value="DSBA-like_thioredoxin_dom"/>
</dbReference>
<evidence type="ECO:0000313" key="2">
    <source>
        <dbReference type="EMBL" id="GEA33951.1"/>
    </source>
</evidence>
<dbReference type="SUPFAM" id="SSF52833">
    <property type="entry name" value="Thioredoxin-like"/>
    <property type="match status" value="1"/>
</dbReference>
<dbReference type="Proteomes" id="UP000325212">
    <property type="component" value="Unassembled WGS sequence"/>
</dbReference>
<organism evidence="2 3">
    <name type="scientific">Clostridium diolis</name>
    <dbReference type="NCBI Taxonomy" id="223919"/>
    <lineage>
        <taxon>Bacteria</taxon>
        <taxon>Bacillati</taxon>
        <taxon>Bacillota</taxon>
        <taxon>Clostridia</taxon>
        <taxon>Eubacteriales</taxon>
        <taxon>Clostridiaceae</taxon>
        <taxon>Clostridium</taxon>
    </lineage>
</organism>
<dbReference type="GO" id="GO:0016491">
    <property type="term" value="F:oxidoreductase activity"/>
    <property type="evidence" value="ECO:0007669"/>
    <property type="project" value="InterPro"/>
</dbReference>
<dbReference type="AlphaFoldDB" id="A0AAV3VEL1"/>
<dbReference type="InterPro" id="IPR036249">
    <property type="entry name" value="Thioredoxin-like_sf"/>
</dbReference>
<dbReference type="PANTHER" id="PTHR13887:SF41">
    <property type="entry name" value="THIOREDOXIN SUPERFAMILY PROTEIN"/>
    <property type="match status" value="1"/>
</dbReference>
<comment type="caution">
    <text evidence="2">The sequence shown here is derived from an EMBL/GenBank/DDBJ whole genome shotgun (WGS) entry which is preliminary data.</text>
</comment>
<name>A0AAV3VEL1_9CLOT</name>
<dbReference type="EMBL" id="BJLA01000029">
    <property type="protein sequence ID" value="GEA33951.1"/>
    <property type="molecule type" value="Genomic_DNA"/>
</dbReference>
<protein>
    <recommendedName>
        <fullName evidence="1">DSBA-like thioredoxin domain-containing protein</fullName>
    </recommendedName>
</protein>
<proteinExistence type="predicted"/>
<keyword evidence="3" id="KW-1185">Reference proteome</keyword>
<accession>A0AAV3VEL1</accession>
<sequence>MNELAERILKAYFIDSLNISDYKVLAGLAGEVGLNIDKALQVLESDKYGAEVRNDEESASKLKISGVPYFVFNNKYAISGAQQPELFLEMLEKVRKEELSLPIEKFTVEEQSQDDSSLGICSDGKCKI</sequence>
<gene>
    <name evidence="2" type="ORF">CDIOL_48740</name>
</gene>
<evidence type="ECO:0000313" key="3">
    <source>
        <dbReference type="Proteomes" id="UP000325212"/>
    </source>
</evidence>
<reference evidence="2 3" key="1">
    <citation type="submission" date="2019-06" db="EMBL/GenBank/DDBJ databases">
        <title>Draft genome sequence of Clostridium diolis DSM 15410.</title>
        <authorList>
            <person name="Kobayashi H."/>
            <person name="Tanizawa Y."/>
            <person name="Tohno M."/>
        </authorList>
    </citation>
    <scope>NUCLEOTIDE SEQUENCE [LARGE SCALE GENOMIC DNA]</scope>
    <source>
        <strain evidence="2 3">DSM 15410</strain>
    </source>
</reference>
<dbReference type="PANTHER" id="PTHR13887">
    <property type="entry name" value="GLUTATHIONE S-TRANSFERASE KAPPA"/>
    <property type="match status" value="1"/>
</dbReference>
<dbReference type="Gene3D" id="3.40.30.10">
    <property type="entry name" value="Glutaredoxin"/>
    <property type="match status" value="1"/>
</dbReference>
<evidence type="ECO:0000259" key="1">
    <source>
        <dbReference type="Pfam" id="PF01323"/>
    </source>
</evidence>
<feature type="domain" description="DSBA-like thioredoxin" evidence="1">
    <location>
        <begin position="2"/>
        <end position="91"/>
    </location>
</feature>
<dbReference type="Pfam" id="PF01323">
    <property type="entry name" value="DSBA"/>
    <property type="match status" value="1"/>
</dbReference>